<dbReference type="EMBL" id="PGOL01001187">
    <property type="protein sequence ID" value="PKI60113.1"/>
    <property type="molecule type" value="Genomic_DNA"/>
</dbReference>
<evidence type="ECO:0000313" key="1">
    <source>
        <dbReference type="EMBL" id="PKI60113.1"/>
    </source>
</evidence>
<gene>
    <name evidence="1" type="ORF">CRG98_019457</name>
</gene>
<proteinExistence type="predicted"/>
<keyword evidence="2" id="KW-1185">Reference proteome</keyword>
<organism evidence="1 2">
    <name type="scientific">Punica granatum</name>
    <name type="common">Pomegranate</name>
    <dbReference type="NCBI Taxonomy" id="22663"/>
    <lineage>
        <taxon>Eukaryota</taxon>
        <taxon>Viridiplantae</taxon>
        <taxon>Streptophyta</taxon>
        <taxon>Embryophyta</taxon>
        <taxon>Tracheophyta</taxon>
        <taxon>Spermatophyta</taxon>
        <taxon>Magnoliopsida</taxon>
        <taxon>eudicotyledons</taxon>
        <taxon>Gunneridae</taxon>
        <taxon>Pentapetalae</taxon>
        <taxon>rosids</taxon>
        <taxon>malvids</taxon>
        <taxon>Myrtales</taxon>
        <taxon>Lythraceae</taxon>
        <taxon>Punica</taxon>
    </lineage>
</organism>
<reference evidence="1 2" key="1">
    <citation type="submission" date="2017-11" db="EMBL/GenBank/DDBJ databases">
        <title>De-novo sequencing of pomegranate (Punica granatum L.) genome.</title>
        <authorList>
            <person name="Akparov Z."/>
            <person name="Amiraslanov A."/>
            <person name="Hajiyeva S."/>
            <person name="Abbasov M."/>
            <person name="Kaur K."/>
            <person name="Hamwieh A."/>
            <person name="Solovyev V."/>
            <person name="Salamov A."/>
            <person name="Braich B."/>
            <person name="Kosarev P."/>
            <person name="Mahmoud A."/>
            <person name="Hajiyev E."/>
            <person name="Babayeva S."/>
            <person name="Izzatullayeva V."/>
            <person name="Mammadov A."/>
            <person name="Mammadov A."/>
            <person name="Sharifova S."/>
            <person name="Ojaghi J."/>
            <person name="Eynullazada K."/>
            <person name="Bayramov B."/>
            <person name="Abdulazimova A."/>
            <person name="Shahmuradov I."/>
        </authorList>
    </citation>
    <scope>NUCLEOTIDE SEQUENCE [LARGE SCALE GENOMIC DNA]</scope>
    <source>
        <strain evidence="2">cv. AG2017</strain>
        <tissue evidence="1">Leaf</tissue>
    </source>
</reference>
<comment type="caution">
    <text evidence="1">The sequence shown here is derived from an EMBL/GenBank/DDBJ whole genome shotgun (WGS) entry which is preliminary data.</text>
</comment>
<name>A0A2I0JW81_PUNGR</name>
<sequence>MASVILVGLDLRVLLAVALILVLAPGRTRGRGFNPQAMRDLAVSWGSSWLGPSYLDPRGNCRRGGRDVSHLHPDPIRVDVWGVRGGSSLATST</sequence>
<accession>A0A2I0JW81</accession>
<dbReference type="AlphaFoldDB" id="A0A2I0JW81"/>
<protein>
    <submittedName>
        <fullName evidence="1">Uncharacterized protein</fullName>
    </submittedName>
</protein>
<dbReference type="Proteomes" id="UP000233551">
    <property type="component" value="Unassembled WGS sequence"/>
</dbReference>
<evidence type="ECO:0000313" key="2">
    <source>
        <dbReference type="Proteomes" id="UP000233551"/>
    </source>
</evidence>